<organism evidence="3 4">
    <name type="scientific">Morella rubra</name>
    <name type="common">Chinese bayberry</name>
    <dbReference type="NCBI Taxonomy" id="262757"/>
    <lineage>
        <taxon>Eukaryota</taxon>
        <taxon>Viridiplantae</taxon>
        <taxon>Streptophyta</taxon>
        <taxon>Embryophyta</taxon>
        <taxon>Tracheophyta</taxon>
        <taxon>Spermatophyta</taxon>
        <taxon>Magnoliopsida</taxon>
        <taxon>eudicotyledons</taxon>
        <taxon>Gunneridae</taxon>
        <taxon>Pentapetalae</taxon>
        <taxon>rosids</taxon>
        <taxon>fabids</taxon>
        <taxon>Fagales</taxon>
        <taxon>Myricaceae</taxon>
        <taxon>Morella</taxon>
    </lineage>
</organism>
<feature type="coiled-coil region" evidence="1">
    <location>
        <begin position="362"/>
        <end position="407"/>
    </location>
</feature>
<sequence length="491" mass="55175">MLSLTTSSTHLLVSSTSPPHLSPLCLSALRSLRYLFETERKKKEITEKQFVSFEFCCGEGERCSVRGFPRRLCGGGCSGFVRRSANWDSEGFCFGVQMIGVQERIKEAGGVSEKERAAYHWKMKEFWKLRAVMTHVIRNMETAEEYESGIEGILNRLEKQRNRTFGIKLKQKGNDIRLESDHGKDDWHSGTSMDTTVAGLESSKLTSVSSNKHIHNDLGGNPGNDKTFFDVDGLRNSLNPNTWRTWSIQRAGFSDASFEAAEIATIETRTEGPMDGTRDEILEVREIVGEPLVGSKDLSSCSEEIAHNGIRGRLQHLELELSSVLRSLRLNADEVISQKAHESSSDELQNLSDAWEFQENEIMNAQGRLRSIRAKLAVLEGKMAIAIIDAQKMVEEKQKRIDDARIAFRLLRATCVVWPSSASEVLLAGSFDGWATQRKMKASSTGVFSLCLKLYPGRYEIKFIVDGEWRVDPLRPIVNNNGYENNVLIIT</sequence>
<keyword evidence="4" id="KW-1185">Reference proteome</keyword>
<gene>
    <name evidence="3" type="ORF">CJ030_MR3G002944</name>
</gene>
<dbReference type="AlphaFoldDB" id="A0A6A1W748"/>
<dbReference type="CDD" id="cd02859">
    <property type="entry name" value="E_set_AMPKbeta_like_N"/>
    <property type="match status" value="1"/>
</dbReference>
<evidence type="ECO:0000256" key="1">
    <source>
        <dbReference type="SAM" id="Coils"/>
    </source>
</evidence>
<protein>
    <submittedName>
        <fullName evidence="3">Sucrose nonfermenting 4-like protein</fullName>
    </submittedName>
</protein>
<dbReference type="Pfam" id="PF16561">
    <property type="entry name" value="AMPK1_CBM"/>
    <property type="match status" value="1"/>
</dbReference>
<dbReference type="PANTHER" id="PTHR47434:SF1">
    <property type="entry name" value="PROTEIN PTST HOMOLOG 2, CHLOROPLASTIC"/>
    <property type="match status" value="1"/>
</dbReference>
<feature type="domain" description="AMP-activated protein kinase glycogen-binding" evidence="2">
    <location>
        <begin position="414"/>
        <end position="490"/>
    </location>
</feature>
<evidence type="ECO:0000313" key="3">
    <source>
        <dbReference type="EMBL" id="KAB1220733.1"/>
    </source>
</evidence>
<comment type="caution">
    <text evidence="3">The sequence shown here is derived from an EMBL/GenBank/DDBJ whole genome shotgun (WGS) entry which is preliminary data.</text>
</comment>
<dbReference type="InterPro" id="IPR014756">
    <property type="entry name" value="Ig_E-set"/>
</dbReference>
<accession>A0A6A1W748</accession>
<dbReference type="InterPro" id="IPR032640">
    <property type="entry name" value="AMPK1_CBM"/>
</dbReference>
<dbReference type="Proteomes" id="UP000516437">
    <property type="component" value="Chromosome 3"/>
</dbReference>
<dbReference type="GO" id="GO:0009507">
    <property type="term" value="C:chloroplast"/>
    <property type="evidence" value="ECO:0007669"/>
    <property type="project" value="UniProtKB-ARBA"/>
</dbReference>
<keyword evidence="1" id="KW-0175">Coiled coil</keyword>
<dbReference type="InterPro" id="IPR013783">
    <property type="entry name" value="Ig-like_fold"/>
</dbReference>
<evidence type="ECO:0000259" key="2">
    <source>
        <dbReference type="Pfam" id="PF16561"/>
    </source>
</evidence>
<reference evidence="3 4" key="1">
    <citation type="journal article" date="2019" name="Plant Biotechnol. J.">
        <title>The red bayberry genome and genetic basis of sex determination.</title>
        <authorList>
            <person name="Jia H.M."/>
            <person name="Jia H.J."/>
            <person name="Cai Q.L."/>
            <person name="Wang Y."/>
            <person name="Zhao H.B."/>
            <person name="Yang W.F."/>
            <person name="Wang G.Y."/>
            <person name="Li Y.H."/>
            <person name="Zhan D.L."/>
            <person name="Shen Y.T."/>
            <person name="Niu Q.F."/>
            <person name="Chang L."/>
            <person name="Qiu J."/>
            <person name="Zhao L."/>
            <person name="Xie H.B."/>
            <person name="Fu W.Y."/>
            <person name="Jin J."/>
            <person name="Li X.W."/>
            <person name="Jiao Y."/>
            <person name="Zhou C.C."/>
            <person name="Tu T."/>
            <person name="Chai C.Y."/>
            <person name="Gao J.L."/>
            <person name="Fan L.J."/>
            <person name="van de Weg E."/>
            <person name="Wang J.Y."/>
            <person name="Gao Z.S."/>
        </authorList>
    </citation>
    <scope>NUCLEOTIDE SEQUENCE [LARGE SCALE GENOMIC DNA]</scope>
    <source>
        <tissue evidence="3">Leaves</tissue>
    </source>
</reference>
<dbReference type="SUPFAM" id="SSF81296">
    <property type="entry name" value="E set domains"/>
    <property type="match status" value="1"/>
</dbReference>
<dbReference type="Gene3D" id="2.60.40.10">
    <property type="entry name" value="Immunoglobulins"/>
    <property type="match status" value="1"/>
</dbReference>
<dbReference type="PANTHER" id="PTHR47434">
    <property type="entry name" value="PROTEIN PTST HOMOLOG 3, CHLOROPLASTIC"/>
    <property type="match status" value="1"/>
</dbReference>
<name>A0A6A1W748_9ROSI</name>
<dbReference type="EMBL" id="RXIC02000021">
    <property type="protein sequence ID" value="KAB1220733.1"/>
    <property type="molecule type" value="Genomic_DNA"/>
</dbReference>
<proteinExistence type="predicted"/>
<dbReference type="OrthoDB" id="531008at2759"/>
<evidence type="ECO:0000313" key="4">
    <source>
        <dbReference type="Proteomes" id="UP000516437"/>
    </source>
</evidence>